<gene>
    <name evidence="2" type="ORF">OM076_13235</name>
</gene>
<sequence>MRTVVLAVLALLVTPSIASGAPFSIGPGTLPNVAVDPAGVAYLAYNGLEAGGPPHFCRLPRGASACDVALTLPVPAGTDTTSRPVVTVAGARVTILQHRSGQSNAINEWTSIDGGVTFPSQRVAGGNVPNAESVSGPNDSVLVVTNADFRGGLLESVPLTGGTPTTTFATLYDTSRPYNGTVGMIDGTTPLALFADLNSQGAFRRYTGTGDVNSEANWTPSTDVGFVSYPRLAGGPSGLFMISGDESSGLFVRRFDGTTFGPRVALTSTGDASEMFLTQDPAGRLQAVWSSNLADGFHVVHAVSDDGVNWRSGTVSVQTDDEPGAMRIAAAPDHVGVAAWSSRVATGSEIRVASTGPDAPVDAAPPPAPTPVAPPVPVFGKTVVLRPVSGKVRVRLKGSKTFVDLTTIDDVPFGSTVDTKRGRVELASVPSRAGALQKIQLYDGQFSLAQKGSVTEFALNEPLAACGKRSRVAAAKPKSRKLWGDGKGKFRTKGQYSAATVRGTRWLVQDSCAGTLTQVKQGSVLVTAGKKRIVLRAGKRYLARRRG</sequence>
<feature type="signal peptide" evidence="1">
    <location>
        <begin position="1"/>
        <end position="20"/>
    </location>
</feature>
<organism evidence="2 3">
    <name type="scientific">Solirubrobacter ginsenosidimutans</name>
    <dbReference type="NCBI Taxonomy" id="490573"/>
    <lineage>
        <taxon>Bacteria</taxon>
        <taxon>Bacillati</taxon>
        <taxon>Actinomycetota</taxon>
        <taxon>Thermoleophilia</taxon>
        <taxon>Solirubrobacterales</taxon>
        <taxon>Solirubrobacteraceae</taxon>
        <taxon>Solirubrobacter</taxon>
    </lineage>
</organism>
<evidence type="ECO:0000313" key="2">
    <source>
        <dbReference type="EMBL" id="MDA0161236.1"/>
    </source>
</evidence>
<proteinExistence type="predicted"/>
<dbReference type="AlphaFoldDB" id="A0A9X3S2J5"/>
<evidence type="ECO:0000256" key="1">
    <source>
        <dbReference type="SAM" id="SignalP"/>
    </source>
</evidence>
<evidence type="ECO:0000313" key="3">
    <source>
        <dbReference type="Proteomes" id="UP001149140"/>
    </source>
</evidence>
<keyword evidence="1" id="KW-0732">Signal</keyword>
<reference evidence="2" key="1">
    <citation type="submission" date="2022-10" db="EMBL/GenBank/DDBJ databases">
        <title>The WGS of Solirubrobacter ginsenosidimutans DSM 21036.</title>
        <authorList>
            <person name="Jiang Z."/>
        </authorList>
    </citation>
    <scope>NUCLEOTIDE SEQUENCE</scope>
    <source>
        <strain evidence="2">DSM 21036</strain>
    </source>
</reference>
<dbReference type="RefSeq" id="WP_270040429.1">
    <property type="nucleotide sequence ID" value="NZ_JAPDOD010000009.1"/>
</dbReference>
<dbReference type="EMBL" id="JAPDOD010000009">
    <property type="protein sequence ID" value="MDA0161236.1"/>
    <property type="molecule type" value="Genomic_DNA"/>
</dbReference>
<accession>A0A9X3S2J5</accession>
<name>A0A9X3S2J5_9ACTN</name>
<comment type="caution">
    <text evidence="2">The sequence shown here is derived from an EMBL/GenBank/DDBJ whole genome shotgun (WGS) entry which is preliminary data.</text>
</comment>
<dbReference type="Proteomes" id="UP001149140">
    <property type="component" value="Unassembled WGS sequence"/>
</dbReference>
<protein>
    <submittedName>
        <fullName evidence="2">Uncharacterized protein</fullName>
    </submittedName>
</protein>
<keyword evidence="3" id="KW-1185">Reference proteome</keyword>
<feature type="chain" id="PRO_5040941475" evidence="1">
    <location>
        <begin position="21"/>
        <end position="547"/>
    </location>
</feature>